<evidence type="ECO:0000256" key="2">
    <source>
        <dbReference type="SAM" id="Phobius"/>
    </source>
</evidence>
<dbReference type="PIRSF" id="PIRSF036762">
    <property type="entry name" value="GAA1"/>
    <property type="match status" value="1"/>
</dbReference>
<sequence length="719" mass="79860">MEAEGMEKEKEKEKKNGEQQQPLNNKKKRKPRLIVRLGSLLVSHYLFVSVVCCVAGAVSLLLLPVLAKNTYISENALLPGSASPMFSGQDVSEAKNFVQDIIDMRYTDEDKRIELLRLIAQHMADVGAEVYHHKFHSHSTRFHPLQFFSCTPGLAVVQTNRSCSLFGVNSVGIIRAPRGDGKEAIVLVTPYNSENIQLNEAFSLGLAYSIFSLLSRVAWLAKDIVWLAADSRHGEYTAVSAWLKDYHNPFFFGDAQKVDSDMCPMQNILHPGTNSQVFKRAGTMAAALIFKVMENKERSERDRLDIYAEASNGQMPNLDLINTVHYLAVHRQGLSVMVGTVSSLLNSAWLKFTGEILQGLSRLAKSLNPDWKFEITPADFVQGTATLASSIYYQAVGVPTGSHGAFRDYQVDAITLELSPRTSLNIENAQSAFLLRSGRLIEGVVRSVNNLLEKFHQSFFLYFLAAPNKFVSVGVYMIAFALLIAPLPIVAAALFSDSKRKESSMDASEKSEEVEREADSWKWLHAAKVVFMVHLWTVVVSLLPYKISQFSGITTTTSMLLWVGFSVASLLILYRVMGSPYSYSSKNGEWKILKAVTVAAASIGLGLMSIINFSTAQIGAMLLVPMCLMVRPLRRHAVAAFSLRILVHHACNLALVLVGFPPAGSIIVKAFSEGFERASIGTFWEWAEFLWAWNSATYLYLLLVHLPCWVLCVLILCHP</sequence>
<organism evidence="3 4">
    <name type="scientific">Iris pallida</name>
    <name type="common">Sweet iris</name>
    <dbReference type="NCBI Taxonomy" id="29817"/>
    <lineage>
        <taxon>Eukaryota</taxon>
        <taxon>Viridiplantae</taxon>
        <taxon>Streptophyta</taxon>
        <taxon>Embryophyta</taxon>
        <taxon>Tracheophyta</taxon>
        <taxon>Spermatophyta</taxon>
        <taxon>Magnoliopsida</taxon>
        <taxon>Liliopsida</taxon>
        <taxon>Asparagales</taxon>
        <taxon>Iridaceae</taxon>
        <taxon>Iridoideae</taxon>
        <taxon>Irideae</taxon>
        <taxon>Iris</taxon>
    </lineage>
</organism>
<comment type="caution">
    <text evidence="3">The sequence shown here is derived from an EMBL/GenBank/DDBJ whole genome shotgun (WGS) entry which is preliminary data.</text>
</comment>
<evidence type="ECO:0000313" key="4">
    <source>
        <dbReference type="Proteomes" id="UP001140949"/>
    </source>
</evidence>
<dbReference type="EMBL" id="JANAVB010020798">
    <property type="protein sequence ID" value="KAJ6826589.1"/>
    <property type="molecule type" value="Genomic_DNA"/>
</dbReference>
<reference evidence="3" key="2">
    <citation type="submission" date="2023-04" db="EMBL/GenBank/DDBJ databases">
        <authorList>
            <person name="Bruccoleri R.E."/>
            <person name="Oakeley E.J."/>
            <person name="Faust A.-M."/>
            <person name="Dessus-Babus S."/>
            <person name="Altorfer M."/>
            <person name="Burckhardt D."/>
            <person name="Oertli M."/>
            <person name="Naumann U."/>
            <person name="Petersen F."/>
            <person name="Wong J."/>
        </authorList>
    </citation>
    <scope>NUCLEOTIDE SEQUENCE</scope>
    <source>
        <strain evidence="3">GSM-AAB239-AS_SAM_17_03QT</strain>
        <tissue evidence="3">Leaf</tissue>
    </source>
</reference>
<feature type="transmembrane region" description="Helical" evidence="2">
    <location>
        <begin position="33"/>
        <end position="66"/>
    </location>
</feature>
<feature type="region of interest" description="Disordered" evidence="1">
    <location>
        <begin position="1"/>
        <end position="28"/>
    </location>
</feature>
<reference evidence="3" key="1">
    <citation type="journal article" date="2023" name="GigaByte">
        <title>Genome assembly of the bearded iris, Iris pallida Lam.</title>
        <authorList>
            <person name="Bruccoleri R.E."/>
            <person name="Oakeley E.J."/>
            <person name="Faust A.M.E."/>
            <person name="Altorfer M."/>
            <person name="Dessus-Babus S."/>
            <person name="Burckhardt D."/>
            <person name="Oertli M."/>
            <person name="Naumann U."/>
            <person name="Petersen F."/>
            <person name="Wong J."/>
        </authorList>
    </citation>
    <scope>NUCLEOTIDE SEQUENCE</scope>
    <source>
        <strain evidence="3">GSM-AAB239-AS_SAM_17_03QT</strain>
    </source>
</reference>
<name>A0AAX6GD39_IRIPA</name>
<dbReference type="PANTHER" id="PTHR13304:SF0">
    <property type="entry name" value="GLYCOSYLPHOSPHATIDYLINOSITOL ANCHOR ATTACHMENT 1 PROTEIN"/>
    <property type="match status" value="1"/>
</dbReference>
<feature type="compositionally biased region" description="Basic and acidic residues" evidence="1">
    <location>
        <begin position="1"/>
        <end position="17"/>
    </location>
</feature>
<keyword evidence="2" id="KW-1133">Transmembrane helix</keyword>
<feature type="transmembrane region" description="Helical" evidence="2">
    <location>
        <begin position="590"/>
        <end position="610"/>
    </location>
</feature>
<feature type="transmembrane region" description="Helical" evidence="2">
    <location>
        <begin position="616"/>
        <end position="633"/>
    </location>
</feature>
<gene>
    <name evidence="3" type="ORF">M6B38_371510</name>
</gene>
<evidence type="ECO:0000256" key="1">
    <source>
        <dbReference type="SAM" id="MobiDB-lite"/>
    </source>
</evidence>
<keyword evidence="2" id="KW-0812">Transmembrane</keyword>
<dbReference type="Proteomes" id="UP001140949">
    <property type="component" value="Unassembled WGS sequence"/>
</dbReference>
<evidence type="ECO:0000313" key="3">
    <source>
        <dbReference type="EMBL" id="KAJ6826589.1"/>
    </source>
</evidence>
<feature type="transmembrane region" description="Helical" evidence="2">
    <location>
        <begin position="698"/>
        <end position="717"/>
    </location>
</feature>
<protein>
    <submittedName>
        <fullName evidence="3">Glycosylphosphatidylinositol anchor attachment 1 protein isoform X1</fullName>
    </submittedName>
</protein>
<feature type="transmembrane region" description="Helical" evidence="2">
    <location>
        <begin position="559"/>
        <end position="578"/>
    </location>
</feature>
<feature type="transmembrane region" description="Helical" evidence="2">
    <location>
        <begin position="645"/>
        <end position="668"/>
    </location>
</feature>
<dbReference type="Pfam" id="PF04114">
    <property type="entry name" value="Gaa1"/>
    <property type="match status" value="1"/>
</dbReference>
<keyword evidence="2" id="KW-0472">Membrane</keyword>
<dbReference type="AlphaFoldDB" id="A0AAX6GD39"/>
<dbReference type="GO" id="GO:0016255">
    <property type="term" value="P:attachment of GPI anchor to protein"/>
    <property type="evidence" value="ECO:0007669"/>
    <property type="project" value="TreeGrafter"/>
</dbReference>
<feature type="transmembrane region" description="Helical" evidence="2">
    <location>
        <begin position="473"/>
        <end position="495"/>
    </location>
</feature>
<dbReference type="GO" id="GO:0042765">
    <property type="term" value="C:GPI-anchor transamidase complex"/>
    <property type="evidence" value="ECO:0007669"/>
    <property type="project" value="InterPro"/>
</dbReference>
<feature type="transmembrane region" description="Helical" evidence="2">
    <location>
        <begin position="529"/>
        <end position="547"/>
    </location>
</feature>
<keyword evidence="4" id="KW-1185">Reference proteome</keyword>
<dbReference type="InterPro" id="IPR007246">
    <property type="entry name" value="Gaa1"/>
</dbReference>
<dbReference type="PANTHER" id="PTHR13304">
    <property type="entry name" value="GLYCOSYLPHOSPHATIDYLINOSITOL ANCHOR ATTACHMENT 1 PROTEIN"/>
    <property type="match status" value="1"/>
</dbReference>
<accession>A0AAX6GD39</accession>
<proteinExistence type="predicted"/>